<dbReference type="Gene3D" id="3.90.1530.10">
    <property type="entry name" value="Conserved hypothetical protein from pyrococcus furiosus pfu- 392566-001, ParB domain"/>
    <property type="match status" value="1"/>
</dbReference>
<accession>A0A9W7DL37</accession>
<dbReference type="InterPro" id="IPR036086">
    <property type="entry name" value="ParB/Sulfiredoxin_sf"/>
</dbReference>
<dbReference type="AlphaFoldDB" id="A0A9W7DL37"/>
<protein>
    <recommendedName>
        <fullName evidence="3">ParB-like nuclease</fullName>
    </recommendedName>
</protein>
<dbReference type="Pfam" id="PF08857">
    <property type="entry name" value="ParBc_2"/>
    <property type="match status" value="1"/>
</dbReference>
<dbReference type="CDD" id="cd16390">
    <property type="entry name" value="ParB_N_Srx_like"/>
    <property type="match status" value="1"/>
</dbReference>
<dbReference type="EMBL" id="BRXX01000568">
    <property type="protein sequence ID" value="GMH47043.1"/>
    <property type="molecule type" value="Genomic_DNA"/>
</dbReference>
<reference evidence="2" key="1">
    <citation type="journal article" date="2023" name="Commun. Biol.">
        <title>Genome analysis of Parmales, the sister group of diatoms, reveals the evolutionary specialization of diatoms from phago-mixotrophs to photoautotrophs.</title>
        <authorList>
            <person name="Ban H."/>
            <person name="Sato S."/>
            <person name="Yoshikawa S."/>
            <person name="Yamada K."/>
            <person name="Nakamura Y."/>
            <person name="Ichinomiya M."/>
            <person name="Sato N."/>
            <person name="Blanc-Mathieu R."/>
            <person name="Endo H."/>
            <person name="Kuwata A."/>
            <person name="Ogata H."/>
        </authorList>
    </citation>
    <scope>NUCLEOTIDE SEQUENCE [LARGE SCALE GENOMIC DNA]</scope>
    <source>
        <strain evidence="2">NIES 3699</strain>
    </source>
</reference>
<dbReference type="InterPro" id="IPR014956">
    <property type="entry name" value="ParBc_2"/>
</dbReference>
<evidence type="ECO:0000313" key="2">
    <source>
        <dbReference type="Proteomes" id="UP001165160"/>
    </source>
</evidence>
<sequence>MRSIADAFAPRCILYSPVLVSCTSFVLSFCMTKQADAWVENLNLLSGGGLLNCDDIIDADAGTLPSFCSNKWKNLKPLIRQTQPDVGYAWVQRKLDNSFDKESDAQDEMDETSIPAVLGPGANFYIVDHHHTLVALDKSGYDDTKVTVEILCDYREMEEEAFWLTLEAENFVYPYSRPAGEDDSLPTKIDFKDLPTDFSHKNFNDDHWRSLSSFVRKTSNNTCEDVYHLDDTCMRCFVRECDKSGKGIPFFEFRWAYYMNDAFNNGDLWGGDDDYKSFVKAYKDVDIDKLGKIKTSTWEEAAEGLIPLCRWEGTGSYEVKLGGALEGSLPGVVAGWNPIKGDDPECDSPACTPTNQQTRLDFI</sequence>
<dbReference type="Proteomes" id="UP001165160">
    <property type="component" value="Unassembled WGS sequence"/>
</dbReference>
<keyword evidence="2" id="KW-1185">Reference proteome</keyword>
<comment type="caution">
    <text evidence="1">The sequence shown here is derived from an EMBL/GenBank/DDBJ whole genome shotgun (WGS) entry which is preliminary data.</text>
</comment>
<proteinExistence type="predicted"/>
<evidence type="ECO:0008006" key="3">
    <source>
        <dbReference type="Google" id="ProtNLM"/>
    </source>
</evidence>
<evidence type="ECO:0000313" key="1">
    <source>
        <dbReference type="EMBL" id="GMH47043.1"/>
    </source>
</evidence>
<name>A0A9W7DL37_9STRA</name>
<dbReference type="PROSITE" id="PS51257">
    <property type="entry name" value="PROKAR_LIPOPROTEIN"/>
    <property type="match status" value="1"/>
</dbReference>
<organism evidence="1 2">
    <name type="scientific">Triparma verrucosa</name>
    <dbReference type="NCBI Taxonomy" id="1606542"/>
    <lineage>
        <taxon>Eukaryota</taxon>
        <taxon>Sar</taxon>
        <taxon>Stramenopiles</taxon>
        <taxon>Ochrophyta</taxon>
        <taxon>Bolidophyceae</taxon>
        <taxon>Parmales</taxon>
        <taxon>Triparmaceae</taxon>
        <taxon>Triparma</taxon>
    </lineage>
</organism>
<gene>
    <name evidence="1" type="ORF">TrVE_jg7111</name>
</gene>
<dbReference type="SUPFAM" id="SSF110849">
    <property type="entry name" value="ParB/Sulfiredoxin"/>
    <property type="match status" value="1"/>
</dbReference>